<evidence type="ECO:0000256" key="1">
    <source>
        <dbReference type="SAM" id="Coils"/>
    </source>
</evidence>
<feature type="compositionally biased region" description="Basic and acidic residues" evidence="2">
    <location>
        <begin position="22"/>
        <end position="34"/>
    </location>
</feature>
<reference evidence="3 5" key="1">
    <citation type="journal article" date="2012" name="Nature">
        <title>Algal genomes reveal evolutionary mosaicism and the fate of nucleomorphs.</title>
        <authorList>
            <consortium name="DOE Joint Genome Institute"/>
            <person name="Curtis B.A."/>
            <person name="Tanifuji G."/>
            <person name="Burki F."/>
            <person name="Gruber A."/>
            <person name="Irimia M."/>
            <person name="Maruyama S."/>
            <person name="Arias M.C."/>
            <person name="Ball S.G."/>
            <person name="Gile G.H."/>
            <person name="Hirakawa Y."/>
            <person name="Hopkins J.F."/>
            <person name="Kuo A."/>
            <person name="Rensing S.A."/>
            <person name="Schmutz J."/>
            <person name="Symeonidi A."/>
            <person name="Elias M."/>
            <person name="Eveleigh R.J."/>
            <person name="Herman E.K."/>
            <person name="Klute M.J."/>
            <person name="Nakayama T."/>
            <person name="Obornik M."/>
            <person name="Reyes-Prieto A."/>
            <person name="Armbrust E.V."/>
            <person name="Aves S.J."/>
            <person name="Beiko R.G."/>
            <person name="Coutinho P."/>
            <person name="Dacks J.B."/>
            <person name="Durnford D.G."/>
            <person name="Fast N.M."/>
            <person name="Green B.R."/>
            <person name="Grisdale C.J."/>
            <person name="Hempel F."/>
            <person name="Henrissat B."/>
            <person name="Hoppner M.P."/>
            <person name="Ishida K."/>
            <person name="Kim E."/>
            <person name="Koreny L."/>
            <person name="Kroth P.G."/>
            <person name="Liu Y."/>
            <person name="Malik S.B."/>
            <person name="Maier U.G."/>
            <person name="McRose D."/>
            <person name="Mock T."/>
            <person name="Neilson J.A."/>
            <person name="Onodera N.T."/>
            <person name="Poole A.M."/>
            <person name="Pritham E.J."/>
            <person name="Richards T.A."/>
            <person name="Rocap G."/>
            <person name="Roy S.W."/>
            <person name="Sarai C."/>
            <person name="Schaack S."/>
            <person name="Shirato S."/>
            <person name="Slamovits C.H."/>
            <person name="Spencer D.F."/>
            <person name="Suzuki S."/>
            <person name="Worden A.Z."/>
            <person name="Zauner S."/>
            <person name="Barry K."/>
            <person name="Bell C."/>
            <person name="Bharti A.K."/>
            <person name="Crow J.A."/>
            <person name="Grimwood J."/>
            <person name="Kramer R."/>
            <person name="Lindquist E."/>
            <person name="Lucas S."/>
            <person name="Salamov A."/>
            <person name="McFadden G.I."/>
            <person name="Lane C.E."/>
            <person name="Keeling P.J."/>
            <person name="Gray M.W."/>
            <person name="Grigoriev I.V."/>
            <person name="Archibald J.M."/>
        </authorList>
    </citation>
    <scope>NUCLEOTIDE SEQUENCE</scope>
    <source>
        <strain evidence="3 5">CCMP2712</strain>
    </source>
</reference>
<reference evidence="4" key="3">
    <citation type="submission" date="2015-06" db="UniProtKB">
        <authorList>
            <consortium name="EnsemblProtists"/>
        </authorList>
    </citation>
    <scope>IDENTIFICATION</scope>
</reference>
<dbReference type="GeneID" id="17295716"/>
<evidence type="ECO:0000256" key="2">
    <source>
        <dbReference type="SAM" id="MobiDB-lite"/>
    </source>
</evidence>
<feature type="compositionally biased region" description="Low complexity" evidence="2">
    <location>
        <begin position="284"/>
        <end position="293"/>
    </location>
</feature>
<sequence length="1209" mass="135620">MAGEEERRAATARKGGGQGARGARDEEQGRKDTSSYKLQAGGAFSEVDRSKDSVSSLVCIHVIQGKDFLEQGSKEMVCCALVYECEEDVDVDDLLSMDFDSECLKVGGERFKRFKRTENPSIEMFSVLKQVDGAIDLTDPQKFEITPSNDDRITEQSLVVVITILDKEGAEKGLDQSARVILPIKAGVEYEGWYTLFTEEQLPALGFSEHPMQIYLKCHYSPVNSPDAKEVEFKQAEDAVTRFFSLVEQPVSPLLTGNHQPDRNALARTLVFDQEPVSVPPATSSKKSSGKSSPESDQVQQGEYVFNLTIIEAQYLPDLGQEPEIVCNVSLINAGTSMEYSRYSTLRHDFTDRTSATKEKPHFRNISQTSMCIPQQQCKTSISHSLHHARWNDKFELYEAHNSFEDLSGNAMAPLNAQPLLLIITISQNETFGPQGYYGKIVLPVRYGAQTDRWFNVMDANGTAQLGINGMHSKIHLHLEYQSTDSKRNSGNSNSEEEMDRWNSMVFRISSPMTSSLTDAVAVESRLVGKDGQHIVTKNQGFVAISLSALGDLDCLMLDRDAQLFWRVSVLHPSTCLQFCDSLMVEHQSPERSSKLSFDGRPGRIVAQIETHKQRLGKPWNETFELKTVNPNSVIVRRKNGVMEVMYSEEKVKFDQPLIVFLTLHSQTWGGESMIAFAVKEIVPGGVIDDQLLLKQCDGSLIKHDENKTCTVGLHCDYVSYFPESAQGRSQSSGRKNSESAFHEHDRSSQEIYALNQLLENERKKNEKLEMQCAEMERRMVKLDSKLAQERQRCKSLESELQKTKQLVKESTDFAAAAQNQMKVSRTICKYAVESMKNQIYHLSEKISNHKEHDSEKKETLMKSHMQILDTFSDALEILTAFSSTRDLAIRESINNAGILIEDGKKVISRISKSTTRRKSSFSVDVSPEVSGSRGEKPSPVLTSRHDMSSSLVPNADLSTSLSEDESDDSNRRSDIKSARRAPAHHVKASILHILDQIQIEMNLVRTLMNQRDRVCSKFIKEFVDMKSRGPATESSNSRAIAELLWKIAECKSDFHYQVIDDDAILGALDDTVLEYILRNRNLHEKLAAQRDWQVLKHEAVRKSEAGRTQTKEETPRKRAPLPHESPEHSGYPYQTRVESKVKERKSPPLSSAKKSADTPHRLQPKAAGAAADKSRHASSSPPVSGAKHTETKPMANTSARKSPSYLYA</sequence>
<dbReference type="HOGENOM" id="CLU_269959_0_0_1"/>
<feature type="compositionally biased region" description="Basic and acidic residues" evidence="2">
    <location>
        <begin position="969"/>
        <end position="978"/>
    </location>
</feature>
<dbReference type="EnsemblProtists" id="EKX38984">
    <property type="protein sequence ID" value="EKX38984"/>
    <property type="gene ID" value="GUITHDRAFT_114864"/>
</dbReference>
<dbReference type="EMBL" id="JH993043">
    <property type="protein sequence ID" value="EKX38984.1"/>
    <property type="molecule type" value="Genomic_DNA"/>
</dbReference>
<keyword evidence="1" id="KW-0175">Coiled coil</keyword>
<evidence type="ECO:0000313" key="3">
    <source>
        <dbReference type="EMBL" id="EKX38984.1"/>
    </source>
</evidence>
<dbReference type="RefSeq" id="XP_005825964.1">
    <property type="nucleotide sequence ID" value="XM_005825907.1"/>
</dbReference>
<feature type="coiled-coil region" evidence="1">
    <location>
        <begin position="752"/>
        <end position="807"/>
    </location>
</feature>
<name>L1ISV1_GUITC</name>
<evidence type="ECO:0000313" key="5">
    <source>
        <dbReference type="Proteomes" id="UP000011087"/>
    </source>
</evidence>
<accession>L1ISV1</accession>
<feature type="region of interest" description="Disordered" evidence="2">
    <location>
        <begin position="277"/>
        <end position="299"/>
    </location>
</feature>
<dbReference type="PaxDb" id="55529-EKX38984"/>
<gene>
    <name evidence="3" type="ORF">GUITHDRAFT_114864</name>
</gene>
<proteinExistence type="predicted"/>
<feature type="compositionally biased region" description="Basic and acidic residues" evidence="2">
    <location>
        <begin position="1101"/>
        <end position="1117"/>
    </location>
</feature>
<keyword evidence="5" id="KW-1185">Reference proteome</keyword>
<dbReference type="KEGG" id="gtt:GUITHDRAFT_114864"/>
<feature type="compositionally biased region" description="Basic and acidic residues" evidence="2">
    <location>
        <begin position="1138"/>
        <end position="1147"/>
    </location>
</feature>
<feature type="region of interest" description="Disordered" evidence="2">
    <location>
        <begin position="726"/>
        <end position="748"/>
    </location>
</feature>
<evidence type="ECO:0008006" key="6">
    <source>
        <dbReference type="Google" id="ProtNLM"/>
    </source>
</evidence>
<feature type="region of interest" description="Disordered" evidence="2">
    <location>
        <begin position="1"/>
        <end position="37"/>
    </location>
</feature>
<dbReference type="Proteomes" id="UP000011087">
    <property type="component" value="Unassembled WGS sequence"/>
</dbReference>
<dbReference type="AlphaFoldDB" id="L1ISV1"/>
<feature type="region of interest" description="Disordered" evidence="2">
    <location>
        <begin position="1101"/>
        <end position="1209"/>
    </location>
</feature>
<organism evidence="3">
    <name type="scientific">Guillardia theta (strain CCMP2712)</name>
    <name type="common">Cryptophyte</name>
    <dbReference type="NCBI Taxonomy" id="905079"/>
    <lineage>
        <taxon>Eukaryota</taxon>
        <taxon>Cryptophyceae</taxon>
        <taxon>Pyrenomonadales</taxon>
        <taxon>Geminigeraceae</taxon>
        <taxon>Guillardia</taxon>
    </lineage>
</organism>
<reference evidence="5" key="2">
    <citation type="submission" date="2012-11" db="EMBL/GenBank/DDBJ databases">
        <authorList>
            <person name="Kuo A."/>
            <person name="Curtis B.A."/>
            <person name="Tanifuji G."/>
            <person name="Burki F."/>
            <person name="Gruber A."/>
            <person name="Irimia M."/>
            <person name="Maruyama S."/>
            <person name="Arias M.C."/>
            <person name="Ball S.G."/>
            <person name="Gile G.H."/>
            <person name="Hirakawa Y."/>
            <person name="Hopkins J.F."/>
            <person name="Rensing S.A."/>
            <person name="Schmutz J."/>
            <person name="Symeonidi A."/>
            <person name="Elias M."/>
            <person name="Eveleigh R.J."/>
            <person name="Herman E.K."/>
            <person name="Klute M.J."/>
            <person name="Nakayama T."/>
            <person name="Obornik M."/>
            <person name="Reyes-Prieto A."/>
            <person name="Armbrust E.V."/>
            <person name="Aves S.J."/>
            <person name="Beiko R.G."/>
            <person name="Coutinho P."/>
            <person name="Dacks J.B."/>
            <person name="Durnford D.G."/>
            <person name="Fast N.M."/>
            <person name="Green B.R."/>
            <person name="Grisdale C."/>
            <person name="Hempe F."/>
            <person name="Henrissat B."/>
            <person name="Hoppner M.P."/>
            <person name="Ishida K.-I."/>
            <person name="Kim E."/>
            <person name="Koreny L."/>
            <person name="Kroth P.G."/>
            <person name="Liu Y."/>
            <person name="Malik S.-B."/>
            <person name="Maier U.G."/>
            <person name="McRose D."/>
            <person name="Mock T."/>
            <person name="Neilson J.A."/>
            <person name="Onodera N.T."/>
            <person name="Poole A.M."/>
            <person name="Pritham E.J."/>
            <person name="Richards T.A."/>
            <person name="Rocap G."/>
            <person name="Roy S.W."/>
            <person name="Sarai C."/>
            <person name="Schaack S."/>
            <person name="Shirato S."/>
            <person name="Slamovits C.H."/>
            <person name="Spencer D.F."/>
            <person name="Suzuki S."/>
            <person name="Worden A.Z."/>
            <person name="Zauner S."/>
            <person name="Barry K."/>
            <person name="Bell C."/>
            <person name="Bharti A.K."/>
            <person name="Crow J.A."/>
            <person name="Grimwood J."/>
            <person name="Kramer R."/>
            <person name="Lindquist E."/>
            <person name="Lucas S."/>
            <person name="Salamov A."/>
            <person name="McFadden G.I."/>
            <person name="Lane C.E."/>
            <person name="Keeling P.J."/>
            <person name="Gray M.W."/>
            <person name="Grigoriev I.V."/>
            <person name="Archibald J.M."/>
        </authorList>
    </citation>
    <scope>NUCLEOTIDE SEQUENCE</scope>
    <source>
        <strain evidence="5">CCMP2712</strain>
    </source>
</reference>
<feature type="region of interest" description="Disordered" evidence="2">
    <location>
        <begin position="918"/>
        <end position="981"/>
    </location>
</feature>
<protein>
    <recommendedName>
        <fullName evidence="6">C2 domain-containing protein</fullName>
    </recommendedName>
</protein>
<evidence type="ECO:0000313" key="4">
    <source>
        <dbReference type="EnsemblProtists" id="EKX38984"/>
    </source>
</evidence>
<feature type="compositionally biased region" description="Basic and acidic residues" evidence="2">
    <location>
        <begin position="736"/>
        <end position="748"/>
    </location>
</feature>